<evidence type="ECO:0000313" key="3">
    <source>
        <dbReference type="Proteomes" id="UP001409291"/>
    </source>
</evidence>
<evidence type="ECO:0000259" key="1">
    <source>
        <dbReference type="Pfam" id="PF00534"/>
    </source>
</evidence>
<name>A0ABV0BR82_9SPHI</name>
<sequence>MKILFVQHLYFINGTGGTEKICSFLANSFVKNGHQVEIATNEHVSGKAVFKLDDQVTVTNIYDASVHQKELIPIVNYIGRNPFLWFVHKIRKKYAKAYNTLLKKSMNGEENLFIYNLANRAKAWKNYINQVQPDLIITMSIGSLLEITYRNNLNVPIIDSVNGRPDYDFTNIFGGRKPFEVKLLEESFQNLSGIQILFDSYRNYLPSSFKGDVVVIPNPVSKNLYQVDHFKSKDRYKIIHIARLDTGCKQQHLAIDCFSKLSNKYMNWDFELWGIGPDWNRLEKQISDLKMKDRIFLKGFTESPIVKMSEADVFIFPSKYEGFGLALVEAMSVGLPCLGFKSCSGVNELIKHQETGFLAEDMDEMTSQLDKLMGDAHLRDHLGTNAKKAVEVFSESKVLHDWNEFVTKIESLFKQN</sequence>
<dbReference type="GO" id="GO:0016757">
    <property type="term" value="F:glycosyltransferase activity"/>
    <property type="evidence" value="ECO:0007669"/>
    <property type="project" value="UniProtKB-KW"/>
</dbReference>
<evidence type="ECO:0000313" key="2">
    <source>
        <dbReference type="EMBL" id="MEN5377014.1"/>
    </source>
</evidence>
<dbReference type="Gene3D" id="3.40.50.2000">
    <property type="entry name" value="Glycogen Phosphorylase B"/>
    <property type="match status" value="2"/>
</dbReference>
<proteinExistence type="predicted"/>
<reference evidence="2 3" key="1">
    <citation type="submission" date="2024-04" db="EMBL/GenBank/DDBJ databases">
        <title>WGS of bacteria from Torrens River.</title>
        <authorList>
            <person name="Wyrsch E.R."/>
            <person name="Drigo B."/>
        </authorList>
    </citation>
    <scope>NUCLEOTIDE SEQUENCE [LARGE SCALE GENOMIC DNA]</scope>
    <source>
        <strain evidence="2 3">TWI391</strain>
    </source>
</reference>
<dbReference type="EMBL" id="JBDJNQ010000002">
    <property type="protein sequence ID" value="MEN5377014.1"/>
    <property type="molecule type" value="Genomic_DNA"/>
</dbReference>
<dbReference type="InterPro" id="IPR001296">
    <property type="entry name" value="Glyco_trans_1"/>
</dbReference>
<keyword evidence="3" id="KW-1185">Reference proteome</keyword>
<keyword evidence="2" id="KW-0808">Transferase</keyword>
<organism evidence="2 3">
    <name type="scientific">Sphingobacterium kitahiroshimense</name>
    <dbReference type="NCBI Taxonomy" id="470446"/>
    <lineage>
        <taxon>Bacteria</taxon>
        <taxon>Pseudomonadati</taxon>
        <taxon>Bacteroidota</taxon>
        <taxon>Sphingobacteriia</taxon>
        <taxon>Sphingobacteriales</taxon>
        <taxon>Sphingobacteriaceae</taxon>
        <taxon>Sphingobacterium</taxon>
    </lineage>
</organism>
<comment type="caution">
    <text evidence="2">The sequence shown here is derived from an EMBL/GenBank/DDBJ whole genome shotgun (WGS) entry which is preliminary data.</text>
</comment>
<dbReference type="Pfam" id="PF00534">
    <property type="entry name" value="Glycos_transf_1"/>
    <property type="match status" value="1"/>
</dbReference>
<protein>
    <submittedName>
        <fullName evidence="2">Glycosyltransferase</fullName>
        <ecNumber evidence="2">2.4.-.-</ecNumber>
    </submittedName>
</protein>
<dbReference type="PANTHER" id="PTHR12526:SF627">
    <property type="entry name" value="D-RHAMNOSYLTRANSFERASE WBPZ"/>
    <property type="match status" value="1"/>
</dbReference>
<accession>A0ABV0BR82</accession>
<dbReference type="EC" id="2.4.-.-" evidence="2"/>
<dbReference type="SUPFAM" id="SSF53756">
    <property type="entry name" value="UDP-Glycosyltransferase/glycogen phosphorylase"/>
    <property type="match status" value="1"/>
</dbReference>
<feature type="domain" description="Glycosyl transferase family 1" evidence="1">
    <location>
        <begin position="227"/>
        <end position="388"/>
    </location>
</feature>
<gene>
    <name evidence="2" type="ORF">ABE541_07055</name>
</gene>
<dbReference type="PANTHER" id="PTHR12526">
    <property type="entry name" value="GLYCOSYLTRANSFERASE"/>
    <property type="match status" value="1"/>
</dbReference>
<dbReference type="Proteomes" id="UP001409291">
    <property type="component" value="Unassembled WGS sequence"/>
</dbReference>
<keyword evidence="2" id="KW-0328">Glycosyltransferase</keyword>
<dbReference type="RefSeq" id="WP_346581006.1">
    <property type="nucleotide sequence ID" value="NZ_JBDJLH010000003.1"/>
</dbReference>